<sequence length="78" mass="8741">MKNISLRFLLASVVYLVPSAVAENAEKQINVLFNNIGVKINGERVGSDNFLYQGTTYLPLCEINERLGITVLWDDHTT</sequence>
<gene>
    <name evidence="2" type="ORF">ET33_31805</name>
</gene>
<feature type="chain" id="PRO_5038398061" evidence="1">
    <location>
        <begin position="23"/>
        <end position="78"/>
    </location>
</feature>
<proteinExistence type="predicted"/>
<name>A0A081P6W9_9BACL</name>
<protein>
    <submittedName>
        <fullName evidence="2">Uncharacterized protein</fullName>
    </submittedName>
</protein>
<dbReference type="AlphaFoldDB" id="A0A081P6W9"/>
<dbReference type="OrthoDB" id="9780101at2"/>
<reference evidence="2 3" key="1">
    <citation type="submission" date="2014-06" db="EMBL/GenBank/DDBJ databases">
        <title>Draft genome sequence of Paenibacillus sp. MSt1.</title>
        <authorList>
            <person name="Aw Y.K."/>
            <person name="Ong K.S."/>
            <person name="Gan H.M."/>
            <person name="Lee S.M."/>
        </authorList>
    </citation>
    <scope>NUCLEOTIDE SEQUENCE [LARGE SCALE GENOMIC DNA]</scope>
    <source>
        <strain evidence="2 3">MSt1</strain>
    </source>
</reference>
<dbReference type="EMBL" id="JNVM01000006">
    <property type="protein sequence ID" value="KEQ26442.1"/>
    <property type="molecule type" value="Genomic_DNA"/>
</dbReference>
<accession>A0A081P6W9</accession>
<keyword evidence="1" id="KW-0732">Signal</keyword>
<dbReference type="Proteomes" id="UP000028123">
    <property type="component" value="Unassembled WGS sequence"/>
</dbReference>
<feature type="signal peptide" evidence="1">
    <location>
        <begin position="1"/>
        <end position="22"/>
    </location>
</feature>
<dbReference type="RefSeq" id="WP_036678992.1">
    <property type="nucleotide sequence ID" value="NZ_JNVM01000006.1"/>
</dbReference>
<evidence type="ECO:0000313" key="2">
    <source>
        <dbReference type="EMBL" id="KEQ26442.1"/>
    </source>
</evidence>
<evidence type="ECO:0000256" key="1">
    <source>
        <dbReference type="SAM" id="SignalP"/>
    </source>
</evidence>
<keyword evidence="3" id="KW-1185">Reference proteome</keyword>
<comment type="caution">
    <text evidence="2">The sequence shown here is derived from an EMBL/GenBank/DDBJ whole genome shotgun (WGS) entry which is preliminary data.</text>
</comment>
<organism evidence="2 3">
    <name type="scientific">Paenibacillus tyrfis</name>
    <dbReference type="NCBI Taxonomy" id="1501230"/>
    <lineage>
        <taxon>Bacteria</taxon>
        <taxon>Bacillati</taxon>
        <taxon>Bacillota</taxon>
        <taxon>Bacilli</taxon>
        <taxon>Bacillales</taxon>
        <taxon>Paenibacillaceae</taxon>
        <taxon>Paenibacillus</taxon>
    </lineage>
</organism>
<evidence type="ECO:0000313" key="3">
    <source>
        <dbReference type="Proteomes" id="UP000028123"/>
    </source>
</evidence>